<dbReference type="CDD" id="cd00257">
    <property type="entry name" value="beta-trefoil_FSCN-like"/>
    <property type="match status" value="1"/>
</dbReference>
<dbReference type="SUPFAM" id="SSF50405">
    <property type="entry name" value="Actin-crosslinking proteins"/>
    <property type="match status" value="1"/>
</dbReference>
<proteinExistence type="predicted"/>
<organism evidence="1 2">
    <name type="scientific">Phreatobacter stygius</name>
    <dbReference type="NCBI Taxonomy" id="1940610"/>
    <lineage>
        <taxon>Bacteria</taxon>
        <taxon>Pseudomonadati</taxon>
        <taxon>Pseudomonadota</taxon>
        <taxon>Alphaproteobacteria</taxon>
        <taxon>Hyphomicrobiales</taxon>
        <taxon>Phreatobacteraceae</taxon>
        <taxon>Phreatobacter</taxon>
    </lineage>
</organism>
<reference evidence="1 2" key="1">
    <citation type="submission" date="2019-04" db="EMBL/GenBank/DDBJ databases">
        <title>Phreatobacter aquaticus sp. nov.</title>
        <authorList>
            <person name="Choi A."/>
        </authorList>
    </citation>
    <scope>NUCLEOTIDE SEQUENCE [LARGE SCALE GENOMIC DNA]</scope>
    <source>
        <strain evidence="1 2">KCTC 52518</strain>
    </source>
</reference>
<accession>A0A4D7BD94</accession>
<dbReference type="RefSeq" id="WP_136963379.1">
    <property type="nucleotide sequence ID" value="NZ_CP039690.1"/>
</dbReference>
<name>A0A4D7BD94_9HYPH</name>
<dbReference type="EMBL" id="CP039690">
    <property type="protein sequence ID" value="QCI67958.1"/>
    <property type="molecule type" value="Genomic_DNA"/>
</dbReference>
<dbReference type="Proteomes" id="UP000298781">
    <property type="component" value="Chromosome"/>
</dbReference>
<keyword evidence="2" id="KW-1185">Reference proteome</keyword>
<evidence type="ECO:0000313" key="1">
    <source>
        <dbReference type="EMBL" id="QCI67958.1"/>
    </source>
</evidence>
<sequence>MGTDFRRLSLNEALHQDPQFLANVERITGRRTMVTDLFNPGHLYERESPIVSSRLNGNGNGAQRIRPTNVQIVGGVWQISMSHRDVEEMRQDVRAFCTRYVPPFNIIMETMFSLISTVDAIGLNHGVNVAGIIATQFVTVTPAFFSPVEMLKGIKDKLQEVTGLPGGVVGAGLGAGITLLAVGPAGVVLGGLAGWLGDALLSDSPRPGDVHADRQVVGPWEKLLLVAANPNDPTSTDIAIGTRRGYFCAENGGGGPVYANRTAIGPWETATLVHNPNGTVSLRALGGHYLVAEQGGGDGSFCNWNRTAVGEWEQFWMEYQPDGCFALKTFARGTYVSVQ</sequence>
<dbReference type="Gene3D" id="2.80.10.50">
    <property type="match status" value="1"/>
</dbReference>
<dbReference type="AlphaFoldDB" id="A0A4D7BD94"/>
<protein>
    <submittedName>
        <fullName evidence="1">Uncharacterized protein</fullName>
    </submittedName>
</protein>
<gene>
    <name evidence="1" type="ORF">E8M01_29260</name>
</gene>
<dbReference type="KEGG" id="pstg:E8M01_29260"/>
<evidence type="ECO:0000313" key="2">
    <source>
        <dbReference type="Proteomes" id="UP000298781"/>
    </source>
</evidence>
<dbReference type="OrthoDB" id="3760154at2"/>
<dbReference type="InterPro" id="IPR008999">
    <property type="entry name" value="Actin-crosslinking"/>
</dbReference>